<feature type="compositionally biased region" description="Low complexity" evidence="1">
    <location>
        <begin position="14"/>
        <end position="38"/>
    </location>
</feature>
<dbReference type="EMBL" id="JAATEP010000011">
    <property type="protein sequence ID" value="NJP91323.1"/>
    <property type="molecule type" value="Genomic_DNA"/>
</dbReference>
<gene>
    <name evidence="3" type="ORF">HCN51_17975</name>
</gene>
<feature type="region of interest" description="Disordered" evidence="1">
    <location>
        <begin position="1"/>
        <end position="38"/>
    </location>
</feature>
<name>A0ABX1B825_9ACTN</name>
<feature type="compositionally biased region" description="Basic and acidic residues" evidence="1">
    <location>
        <begin position="90"/>
        <end position="103"/>
    </location>
</feature>
<proteinExistence type="predicted"/>
<comment type="caution">
    <text evidence="3">The sequence shown here is derived from an EMBL/GenBank/DDBJ whole genome shotgun (WGS) entry which is preliminary data.</text>
</comment>
<dbReference type="InterPro" id="IPR023346">
    <property type="entry name" value="Lysozyme-like_dom_sf"/>
</dbReference>
<feature type="compositionally biased region" description="Pro residues" evidence="1">
    <location>
        <begin position="62"/>
        <end position="88"/>
    </location>
</feature>
<dbReference type="Proteomes" id="UP000696294">
    <property type="component" value="Unassembled WGS sequence"/>
</dbReference>
<dbReference type="Pfam" id="PF01464">
    <property type="entry name" value="SLT"/>
    <property type="match status" value="1"/>
</dbReference>
<evidence type="ECO:0000256" key="1">
    <source>
        <dbReference type="SAM" id="MobiDB-lite"/>
    </source>
</evidence>
<keyword evidence="4" id="KW-1185">Reference proteome</keyword>
<feature type="region of interest" description="Disordered" evidence="1">
    <location>
        <begin position="58"/>
        <end position="105"/>
    </location>
</feature>
<dbReference type="CDD" id="cd13399">
    <property type="entry name" value="Slt35-like"/>
    <property type="match status" value="1"/>
</dbReference>
<feature type="compositionally biased region" description="Basic residues" evidence="1">
    <location>
        <begin position="1"/>
        <end position="12"/>
    </location>
</feature>
<protein>
    <submittedName>
        <fullName evidence="3">Transglycosylase SLT domain-containing protein</fullName>
    </submittedName>
</protein>
<evidence type="ECO:0000259" key="2">
    <source>
        <dbReference type="Pfam" id="PF01464"/>
    </source>
</evidence>
<accession>A0ABX1B825</accession>
<dbReference type="InterPro" id="IPR008258">
    <property type="entry name" value="Transglycosylase_SLT_dom_1"/>
</dbReference>
<sequence>MEARQKHPHPPRPARSAARGAARSAARSAARGAAAAPARKAAALVLGAVVLLGAAACGPAPAAAPPAPAPSAPAPSAPAPSTPAPSTPKPSEKPLPDPTEKLPDGPAKLAAALRETTDALNASIDAWTKHGSPATGEPPEDVELLALHQQRIYRHAARHPDLAAKTFARLPAALAAQARDDTAAIRELLALARPIKPDAVFKTQPARPAGELLGYFKKAERRFGVEWEVLAAVMFAETKFGRVRADSHAGAQGPMQFMPATWKAYGMGGDVRDPHDAIMGAANYLKASGAPRDYRRALHAYNPSQAYVNAILLHARRIKRDPRAYYAYYTWQVYVITTEGERRLTGP</sequence>
<feature type="domain" description="Transglycosylase SLT" evidence="2">
    <location>
        <begin position="215"/>
        <end position="305"/>
    </location>
</feature>
<dbReference type="SUPFAM" id="SSF53955">
    <property type="entry name" value="Lysozyme-like"/>
    <property type="match status" value="1"/>
</dbReference>
<evidence type="ECO:0000313" key="3">
    <source>
        <dbReference type="EMBL" id="NJP91323.1"/>
    </source>
</evidence>
<organism evidence="3 4">
    <name type="scientific">Nonomuraea composti</name>
    <dbReference type="NCBI Taxonomy" id="2720023"/>
    <lineage>
        <taxon>Bacteria</taxon>
        <taxon>Bacillati</taxon>
        <taxon>Actinomycetota</taxon>
        <taxon>Actinomycetes</taxon>
        <taxon>Streptosporangiales</taxon>
        <taxon>Streptosporangiaceae</taxon>
        <taxon>Nonomuraea</taxon>
    </lineage>
</organism>
<reference evidence="3 4" key="1">
    <citation type="submission" date="2020-03" db="EMBL/GenBank/DDBJ databases">
        <title>WGS of actinomycetes isolated from Thailand.</title>
        <authorList>
            <person name="Thawai C."/>
        </authorList>
    </citation>
    <scope>NUCLEOTIDE SEQUENCE [LARGE SCALE GENOMIC DNA]</scope>
    <source>
        <strain evidence="3 4">FMUSA5-5</strain>
    </source>
</reference>
<dbReference type="RefSeq" id="WP_168010726.1">
    <property type="nucleotide sequence ID" value="NZ_JAATEP010000011.1"/>
</dbReference>
<evidence type="ECO:0000313" key="4">
    <source>
        <dbReference type="Proteomes" id="UP000696294"/>
    </source>
</evidence>
<dbReference type="Gene3D" id="1.10.530.10">
    <property type="match status" value="1"/>
</dbReference>